<reference evidence="2 3" key="1">
    <citation type="journal article" date="2022" name="bioRxiv">
        <title>Genomics of Preaxostyla Flagellates Illuminates Evolutionary Transitions and the Path Towards Mitochondrial Loss.</title>
        <authorList>
            <person name="Novak L.V.F."/>
            <person name="Treitli S.C."/>
            <person name="Pyrih J."/>
            <person name="Halakuc P."/>
            <person name="Pipaliya S.V."/>
            <person name="Vacek V."/>
            <person name="Brzon O."/>
            <person name="Soukal P."/>
            <person name="Eme L."/>
            <person name="Dacks J.B."/>
            <person name="Karnkowska A."/>
            <person name="Elias M."/>
            <person name="Hampl V."/>
        </authorList>
    </citation>
    <scope>NUCLEOTIDE SEQUENCE [LARGE SCALE GENOMIC DNA]</scope>
    <source>
        <strain evidence="2">NAU3</strain>
        <tissue evidence="2">Gut</tissue>
    </source>
</reference>
<evidence type="ECO:0000313" key="2">
    <source>
        <dbReference type="EMBL" id="KAK2948672.1"/>
    </source>
</evidence>
<keyword evidence="3" id="KW-1185">Reference proteome</keyword>
<accession>A0ABQ9XDD7</accession>
<keyword evidence="1" id="KW-0175">Coiled coil</keyword>
<organism evidence="2 3">
    <name type="scientific">Blattamonas nauphoetae</name>
    <dbReference type="NCBI Taxonomy" id="2049346"/>
    <lineage>
        <taxon>Eukaryota</taxon>
        <taxon>Metamonada</taxon>
        <taxon>Preaxostyla</taxon>
        <taxon>Oxymonadida</taxon>
        <taxon>Blattamonas</taxon>
    </lineage>
</organism>
<evidence type="ECO:0008006" key="4">
    <source>
        <dbReference type="Google" id="ProtNLM"/>
    </source>
</evidence>
<evidence type="ECO:0000256" key="1">
    <source>
        <dbReference type="SAM" id="Coils"/>
    </source>
</evidence>
<proteinExistence type="predicted"/>
<comment type="caution">
    <text evidence="2">The sequence shown here is derived from an EMBL/GenBank/DDBJ whole genome shotgun (WGS) entry which is preliminary data.</text>
</comment>
<dbReference type="EMBL" id="JARBJD010000171">
    <property type="protein sequence ID" value="KAK2948672.1"/>
    <property type="molecule type" value="Genomic_DNA"/>
</dbReference>
<protein>
    <recommendedName>
        <fullName evidence="4">TLDc domain-containing protein</fullName>
    </recommendedName>
</protein>
<sequence>MQAQHPLHHALDTEDEGRQPIIKIGEKPSIDLAIDELSTVGRTMGAHLQSKIWQNIPLLLRDWNSSVDESKMKLLFERIHQLLQYACDNQLKVLNRRLLLSSLKIMFANRDLPKSLKSRGELCQKLLGYVDDSSMILVEDEEFMQISQSLRTRALDEMEEKQKIQEQKSQIKKLEAHLAQLEENQSLKLQNNELKLQLADLPIWVGTDSLQTLDRTSHALTPATLTQIIVAPIIDPWRTSFTFPIDEGEWELKIKGHDTIWNLSIGFLRHPLPKDATQRHCGSYLGGIGGDFLLYNGGMWKGGEFKPVGTNKKCDRVGQTAAIRVNMSTREARLFVDDDEQPGIFTDIPSPLCLGISTGYIDENLSVEVLWLKRRRS</sequence>
<evidence type="ECO:0000313" key="3">
    <source>
        <dbReference type="Proteomes" id="UP001281761"/>
    </source>
</evidence>
<feature type="coiled-coil region" evidence="1">
    <location>
        <begin position="157"/>
        <end position="191"/>
    </location>
</feature>
<name>A0ABQ9XDD7_9EUKA</name>
<dbReference type="Proteomes" id="UP001281761">
    <property type="component" value="Unassembled WGS sequence"/>
</dbReference>
<gene>
    <name evidence="2" type="ORF">BLNAU_16413</name>
</gene>